<organism evidence="2 3">
    <name type="scientific">Cordylochernes scorpioides</name>
    <dbReference type="NCBI Taxonomy" id="51811"/>
    <lineage>
        <taxon>Eukaryota</taxon>
        <taxon>Metazoa</taxon>
        <taxon>Ecdysozoa</taxon>
        <taxon>Arthropoda</taxon>
        <taxon>Chelicerata</taxon>
        <taxon>Arachnida</taxon>
        <taxon>Pseudoscorpiones</taxon>
        <taxon>Cheliferoidea</taxon>
        <taxon>Chernetidae</taxon>
        <taxon>Cordylochernes</taxon>
    </lineage>
</organism>
<evidence type="ECO:0000313" key="2">
    <source>
        <dbReference type="EMBL" id="UYV63915.1"/>
    </source>
</evidence>
<dbReference type="Proteomes" id="UP001235939">
    <property type="component" value="Chromosome 02"/>
</dbReference>
<gene>
    <name evidence="2" type="ORF">LAZ67_2005999</name>
</gene>
<dbReference type="EMBL" id="CP092864">
    <property type="protein sequence ID" value="UYV63915.1"/>
    <property type="molecule type" value="Genomic_DNA"/>
</dbReference>
<accession>A0ABY6K9I3</accession>
<reference evidence="2 3" key="1">
    <citation type="submission" date="2022-01" db="EMBL/GenBank/DDBJ databases">
        <title>A chromosomal length assembly of Cordylochernes scorpioides.</title>
        <authorList>
            <person name="Zeh D."/>
            <person name="Zeh J."/>
        </authorList>
    </citation>
    <scope>NUCLEOTIDE SEQUENCE [LARGE SCALE GENOMIC DNA]</scope>
    <source>
        <strain evidence="2">IN4F17</strain>
        <tissue evidence="2">Whole Body</tissue>
    </source>
</reference>
<dbReference type="PANTHER" id="PTHR46114:SF1">
    <property type="entry name" value="ZAD DOMAIN-CONTAINING PROTEIN"/>
    <property type="match status" value="1"/>
</dbReference>
<keyword evidence="3" id="KW-1185">Reference proteome</keyword>
<feature type="region of interest" description="Disordered" evidence="1">
    <location>
        <begin position="46"/>
        <end position="67"/>
    </location>
</feature>
<dbReference type="PANTHER" id="PTHR46114">
    <property type="entry name" value="APPLE DOMAIN-CONTAINING PROTEIN"/>
    <property type="match status" value="1"/>
</dbReference>
<proteinExistence type="predicted"/>
<name>A0ABY6K9I3_9ARAC</name>
<sequence length="122" mass="14534">MWKCHPNLVIQKEHTEVLSQPFDTMKNKQKWRPDRIHRCVKGNTSLQDDDIPIDDTTTKPPSRCKKKVRKRGSTVNEFLLSYKTQVCKMSLKINFLHSYLDFFSNILDVVSDEYYVRFHQDI</sequence>
<evidence type="ECO:0000313" key="3">
    <source>
        <dbReference type="Proteomes" id="UP001235939"/>
    </source>
</evidence>
<protein>
    <submittedName>
        <fullName evidence="2">Uncharacterized protein</fullName>
    </submittedName>
</protein>
<evidence type="ECO:0000256" key="1">
    <source>
        <dbReference type="SAM" id="MobiDB-lite"/>
    </source>
</evidence>